<evidence type="ECO:0000259" key="9">
    <source>
        <dbReference type="PROSITE" id="PS51471"/>
    </source>
</evidence>
<keyword evidence="6" id="KW-0560">Oxidoreductase</keyword>
<name>A0A7V8GMN2_9GAMM</name>
<dbReference type="Pfam" id="PF13532">
    <property type="entry name" value="2OG-FeII_Oxy_2"/>
    <property type="match status" value="1"/>
</dbReference>
<dbReference type="GO" id="GO:0140097">
    <property type="term" value="F:catalytic activity, acting on DNA"/>
    <property type="evidence" value="ECO:0007669"/>
    <property type="project" value="UniProtKB-ARBA"/>
</dbReference>
<organism evidence="10 11">
    <name type="scientific">Pseudoxanthomonas broegbernensis</name>
    <dbReference type="NCBI Taxonomy" id="83619"/>
    <lineage>
        <taxon>Bacteria</taxon>
        <taxon>Pseudomonadati</taxon>
        <taxon>Pseudomonadota</taxon>
        <taxon>Gammaproteobacteria</taxon>
        <taxon>Lysobacterales</taxon>
        <taxon>Lysobacteraceae</taxon>
        <taxon>Pseudoxanthomonas</taxon>
    </lineage>
</organism>
<dbReference type="Gene3D" id="2.60.120.590">
    <property type="entry name" value="Alpha-ketoglutarate-dependent dioxygenase AlkB-like"/>
    <property type="match status" value="1"/>
</dbReference>
<feature type="domain" description="Fe2OG dioxygenase" evidence="9">
    <location>
        <begin position="96"/>
        <end position="194"/>
    </location>
</feature>
<dbReference type="RefSeq" id="WP_162310717.1">
    <property type="nucleotide sequence ID" value="NZ_JACHGU010000001.1"/>
</dbReference>
<comment type="caution">
    <text evidence="10">The sequence shown here is derived from an EMBL/GenBank/DDBJ whole genome shotgun (WGS) entry which is preliminary data.</text>
</comment>
<dbReference type="GO" id="GO:0046872">
    <property type="term" value="F:metal ion binding"/>
    <property type="evidence" value="ECO:0007669"/>
    <property type="project" value="UniProtKB-KW"/>
</dbReference>
<dbReference type="InterPro" id="IPR032854">
    <property type="entry name" value="ALKBH3"/>
</dbReference>
<dbReference type="GO" id="GO:0016705">
    <property type="term" value="F:oxidoreductase activity, acting on paired donors, with incorporation or reduction of molecular oxygen"/>
    <property type="evidence" value="ECO:0007669"/>
    <property type="project" value="UniProtKB-ARBA"/>
</dbReference>
<keyword evidence="7" id="KW-0408">Iron</keyword>
<dbReference type="PANTHER" id="PTHR31212:SF4">
    <property type="entry name" value="ALPHA-KETOGLUTARATE-DEPENDENT DIOXYGENASE ALKB HOMOLOG 3"/>
    <property type="match status" value="1"/>
</dbReference>
<keyword evidence="5 10" id="KW-0223">Dioxygenase</keyword>
<reference evidence="10 11" key="1">
    <citation type="submission" date="2017-10" db="EMBL/GenBank/DDBJ databases">
        <title>Whole genome sequencing of Pseudoxanthomonas broegbernensis DSM 12573(T).</title>
        <authorList>
            <person name="Kumar S."/>
            <person name="Bansal K."/>
            <person name="Kaur A."/>
            <person name="Patil P."/>
            <person name="Sharma S."/>
            <person name="Patil P.B."/>
        </authorList>
    </citation>
    <scope>NUCLEOTIDE SEQUENCE [LARGE SCALE GENOMIC DNA]</scope>
    <source>
        <strain evidence="10 11">DSM 12573</strain>
    </source>
</reference>
<evidence type="ECO:0000256" key="8">
    <source>
        <dbReference type="ARBA" id="ARBA00023204"/>
    </source>
</evidence>
<evidence type="ECO:0000256" key="7">
    <source>
        <dbReference type="ARBA" id="ARBA00023004"/>
    </source>
</evidence>
<keyword evidence="4" id="KW-0460">Magnesium</keyword>
<dbReference type="SUPFAM" id="SSF51197">
    <property type="entry name" value="Clavaminate synthase-like"/>
    <property type="match status" value="1"/>
</dbReference>
<evidence type="ECO:0000256" key="2">
    <source>
        <dbReference type="ARBA" id="ARBA00022723"/>
    </source>
</evidence>
<dbReference type="Proteomes" id="UP000462066">
    <property type="component" value="Unassembled WGS sequence"/>
</dbReference>
<keyword evidence="8" id="KW-0234">DNA repair</keyword>
<dbReference type="InterPro" id="IPR037151">
    <property type="entry name" value="AlkB-like_sf"/>
</dbReference>
<comment type="cofactor">
    <cofactor evidence="1">
        <name>Fe(2+)</name>
        <dbReference type="ChEBI" id="CHEBI:29033"/>
    </cofactor>
</comment>
<evidence type="ECO:0000256" key="3">
    <source>
        <dbReference type="ARBA" id="ARBA00022763"/>
    </source>
</evidence>
<evidence type="ECO:0000313" key="11">
    <source>
        <dbReference type="Proteomes" id="UP000462066"/>
    </source>
</evidence>
<keyword evidence="2" id="KW-0479">Metal-binding</keyword>
<keyword evidence="11" id="KW-1185">Reference proteome</keyword>
<protein>
    <submittedName>
        <fullName evidence="10">Alpha-ketoglutarate-dependent dioxygenase AlkB</fullName>
    </submittedName>
</protein>
<proteinExistence type="predicted"/>
<dbReference type="PROSITE" id="PS51471">
    <property type="entry name" value="FE2OG_OXY"/>
    <property type="match status" value="1"/>
</dbReference>
<dbReference type="AlphaFoldDB" id="A0A7V8GMN2"/>
<dbReference type="EMBL" id="MWIP01000005">
    <property type="protein sequence ID" value="KAF1686604.1"/>
    <property type="molecule type" value="Genomic_DNA"/>
</dbReference>
<evidence type="ECO:0000313" key="10">
    <source>
        <dbReference type="EMBL" id="KAF1686604.1"/>
    </source>
</evidence>
<evidence type="ECO:0000256" key="4">
    <source>
        <dbReference type="ARBA" id="ARBA00022842"/>
    </source>
</evidence>
<evidence type="ECO:0000256" key="1">
    <source>
        <dbReference type="ARBA" id="ARBA00001954"/>
    </source>
</evidence>
<dbReference type="GO" id="GO:0051213">
    <property type="term" value="F:dioxygenase activity"/>
    <property type="evidence" value="ECO:0007669"/>
    <property type="project" value="UniProtKB-KW"/>
</dbReference>
<dbReference type="GO" id="GO:0006307">
    <property type="term" value="P:DNA alkylation repair"/>
    <property type="evidence" value="ECO:0007669"/>
    <property type="project" value="InterPro"/>
</dbReference>
<gene>
    <name evidence="10" type="ORF">B1992_06745</name>
</gene>
<evidence type="ECO:0000256" key="5">
    <source>
        <dbReference type="ARBA" id="ARBA00022964"/>
    </source>
</evidence>
<dbReference type="InterPro" id="IPR005123">
    <property type="entry name" value="Oxoglu/Fe-dep_dioxygenase_dom"/>
</dbReference>
<sequence length="196" mass="22123">MEWIDFQVPDARLRLARGWLAPDAAASLMEALLHELPWSVHRVRLFGRELPSPRLSCWAGDAQAAYRYSGSRFEPQPWTPALVALRDRLVEELAHPFNSVLANRYRSGADAMGWHSDDEPELGPEPMIASLSLGATRRFLLRHRHDPGQRLSLVLAPGSLLLMGGSTQRCWKHALPRTARPVGERINLTFRHVVAR</sequence>
<evidence type="ECO:0000256" key="6">
    <source>
        <dbReference type="ARBA" id="ARBA00023002"/>
    </source>
</evidence>
<dbReference type="GO" id="GO:0016787">
    <property type="term" value="F:hydrolase activity"/>
    <property type="evidence" value="ECO:0007669"/>
    <property type="project" value="UniProtKB-ARBA"/>
</dbReference>
<dbReference type="PANTHER" id="PTHR31212">
    <property type="entry name" value="ALPHA-KETOGLUTARATE-DEPENDENT DIOXYGENASE ALKB HOMOLOG 3"/>
    <property type="match status" value="1"/>
</dbReference>
<dbReference type="InterPro" id="IPR027450">
    <property type="entry name" value="AlkB-like"/>
</dbReference>
<dbReference type="FunFam" id="2.60.120.590:FF:000004">
    <property type="entry name" value="DNA oxidative demethylase ALKBH2"/>
    <property type="match status" value="1"/>
</dbReference>
<keyword evidence="3" id="KW-0227">DNA damage</keyword>
<accession>A0A7V8GMN2</accession>
<dbReference type="GO" id="GO:0032451">
    <property type="term" value="F:demethylase activity"/>
    <property type="evidence" value="ECO:0007669"/>
    <property type="project" value="UniProtKB-ARBA"/>
</dbReference>